<keyword evidence="4" id="KW-1185">Reference proteome</keyword>
<dbReference type="GO" id="GO:0000166">
    <property type="term" value="F:nucleotide binding"/>
    <property type="evidence" value="ECO:0007669"/>
    <property type="project" value="InterPro"/>
</dbReference>
<dbReference type="Proteomes" id="UP000248311">
    <property type="component" value="Unassembled WGS sequence"/>
</dbReference>
<name>A0A318SSA1_9RHOB</name>
<reference evidence="3 4" key="1">
    <citation type="submission" date="2018-06" db="EMBL/GenBank/DDBJ databases">
        <title>Genomic Encyclopedia of Type Strains, Phase III (KMG-III): the genomes of soil and plant-associated and newly described type strains.</title>
        <authorList>
            <person name="Whitman W."/>
        </authorList>
    </citation>
    <scope>NUCLEOTIDE SEQUENCE [LARGE SCALE GENOMIC DNA]</scope>
    <source>
        <strain evidence="3 4">CECT 9025</strain>
    </source>
</reference>
<feature type="domain" description="Gfo/Idh/MocA-like oxidoreductase N-terminal" evidence="1">
    <location>
        <begin position="2"/>
        <end position="123"/>
    </location>
</feature>
<dbReference type="PANTHER" id="PTHR43377:SF1">
    <property type="entry name" value="BILIVERDIN REDUCTASE A"/>
    <property type="match status" value="1"/>
</dbReference>
<proteinExistence type="predicted"/>
<dbReference type="InterPro" id="IPR051450">
    <property type="entry name" value="Gfo/Idh/MocA_Oxidoreductases"/>
</dbReference>
<dbReference type="SUPFAM" id="SSF55347">
    <property type="entry name" value="Glyceraldehyde-3-phosphate dehydrogenase-like, C-terminal domain"/>
    <property type="match status" value="1"/>
</dbReference>
<dbReference type="InterPro" id="IPR036291">
    <property type="entry name" value="NAD(P)-bd_dom_sf"/>
</dbReference>
<evidence type="ECO:0000259" key="1">
    <source>
        <dbReference type="Pfam" id="PF01408"/>
    </source>
</evidence>
<dbReference type="RefSeq" id="WP_110815733.1">
    <property type="nucleotide sequence ID" value="NZ_QJTE01000012.1"/>
</dbReference>
<evidence type="ECO:0000259" key="2">
    <source>
        <dbReference type="Pfam" id="PF22725"/>
    </source>
</evidence>
<gene>
    <name evidence="3" type="ORF">DFP88_1126</name>
</gene>
<dbReference type="PANTHER" id="PTHR43377">
    <property type="entry name" value="BILIVERDIN REDUCTASE A"/>
    <property type="match status" value="1"/>
</dbReference>
<protein>
    <submittedName>
        <fullName evidence="3">Putative dehydrogenase</fullName>
    </submittedName>
</protein>
<comment type="caution">
    <text evidence="3">The sequence shown here is derived from an EMBL/GenBank/DDBJ whole genome shotgun (WGS) entry which is preliminary data.</text>
</comment>
<organism evidence="3 4">
    <name type="scientific">Pseudoroseicyclus aestuarii</name>
    <dbReference type="NCBI Taxonomy" id="1795041"/>
    <lineage>
        <taxon>Bacteria</taxon>
        <taxon>Pseudomonadati</taxon>
        <taxon>Pseudomonadota</taxon>
        <taxon>Alphaproteobacteria</taxon>
        <taxon>Rhodobacterales</taxon>
        <taxon>Paracoccaceae</taxon>
        <taxon>Pseudoroseicyclus</taxon>
    </lineage>
</organism>
<dbReference type="EMBL" id="QJTE01000012">
    <property type="protein sequence ID" value="PYE80616.1"/>
    <property type="molecule type" value="Genomic_DNA"/>
</dbReference>
<dbReference type="SUPFAM" id="SSF51735">
    <property type="entry name" value="NAD(P)-binding Rossmann-fold domains"/>
    <property type="match status" value="1"/>
</dbReference>
<dbReference type="Pfam" id="PF01408">
    <property type="entry name" value="GFO_IDH_MocA"/>
    <property type="match status" value="1"/>
</dbReference>
<dbReference type="InterPro" id="IPR000683">
    <property type="entry name" value="Gfo/Idh/MocA-like_OxRdtase_N"/>
</dbReference>
<dbReference type="Gene3D" id="3.40.50.720">
    <property type="entry name" value="NAD(P)-binding Rossmann-like Domain"/>
    <property type="match status" value="1"/>
</dbReference>
<evidence type="ECO:0000313" key="4">
    <source>
        <dbReference type="Proteomes" id="UP000248311"/>
    </source>
</evidence>
<feature type="domain" description="GFO/IDH/MocA-like oxidoreductase" evidence="2">
    <location>
        <begin position="134"/>
        <end position="254"/>
    </location>
</feature>
<accession>A0A318SSA1</accession>
<dbReference type="OrthoDB" id="9800252at2"/>
<sequence>MRTVLVGCGAMSDGWLSAIRDTPALATGIEMVGFVDLDPERAAAQARAYGHEGASCGSDLAAMLEDLRPDAVFDLVVPPARRAVVETALAHGCHVLSEKPMANDMDEARALLAAAREAGRIRAVIQNRRHLPGIRRAKALIDSGALGQITAIHSDFFLAPHFGGFRDEMEHVLLLDMAVHTFDAARFLLPSEPTAVYCQETNPAGSWYAHGASANAIFDCAGGATFTYRGSWCAEGAPTAWEAQWRIIGTKGSALWDGNEGLTASVVDGEEGFFRPLREIDVPPAPDLPATGHAGVILDFLRAVQGGDAPLTVDHDNIHSLSMVFAAIDSAKQGRRIDIKTQEGAA</sequence>
<dbReference type="AlphaFoldDB" id="A0A318SSA1"/>
<dbReference type="Pfam" id="PF22725">
    <property type="entry name" value="GFO_IDH_MocA_C3"/>
    <property type="match status" value="1"/>
</dbReference>
<dbReference type="Gene3D" id="3.30.360.10">
    <property type="entry name" value="Dihydrodipicolinate Reductase, domain 2"/>
    <property type="match status" value="1"/>
</dbReference>
<dbReference type="InterPro" id="IPR055170">
    <property type="entry name" value="GFO_IDH_MocA-like_dom"/>
</dbReference>
<evidence type="ECO:0000313" key="3">
    <source>
        <dbReference type="EMBL" id="PYE80616.1"/>
    </source>
</evidence>